<dbReference type="RefSeq" id="YP_009102130.1">
    <property type="nucleotide sequence ID" value="NC_025447.1"/>
</dbReference>
<protein>
    <submittedName>
        <fullName evidence="1">Uncharacterized protein</fullName>
    </submittedName>
</protein>
<evidence type="ECO:0000313" key="2">
    <source>
        <dbReference type="Proteomes" id="UP000029889"/>
    </source>
</evidence>
<keyword evidence="2" id="KW-1185">Reference proteome</keyword>
<name>A0A097EYC6_9CAUD</name>
<dbReference type="GeneID" id="22111583"/>
<evidence type="ECO:0000313" key="1">
    <source>
        <dbReference type="EMBL" id="AIT14433.1"/>
    </source>
</evidence>
<dbReference type="OrthoDB" id="22928at10239"/>
<organism evidence="1 2">
    <name type="scientific">Escherichia phage 121Q</name>
    <dbReference type="NCBI Taxonomy" id="1555202"/>
    <lineage>
        <taxon>Viruses</taxon>
        <taxon>Duplodnaviria</taxon>
        <taxon>Heunggongvirae</taxon>
        <taxon>Uroviricota</taxon>
        <taxon>Caudoviricetes</taxon>
        <taxon>Asteriusvirus</taxon>
        <taxon>Asteriusvirus av121Q</taxon>
    </lineage>
</organism>
<gene>
    <name evidence="1" type="primary">543</name>
    <name evidence="1" type="ORF">PBI_121Q_543</name>
</gene>
<accession>A0A097EYC6</accession>
<dbReference type="EMBL" id="KM507819">
    <property type="protein sequence ID" value="AIT14433.1"/>
    <property type="molecule type" value="Genomic_DNA"/>
</dbReference>
<proteinExistence type="predicted"/>
<dbReference type="Proteomes" id="UP000029889">
    <property type="component" value="Segment"/>
</dbReference>
<reference evidence="1 2" key="1">
    <citation type="submission" date="2014-09" db="EMBL/GenBank/DDBJ databases">
        <authorList>
            <person name="Lapin J.S."/>
            <person name="Pope W.H."/>
            <person name="Hua J."/>
            <person name="Ford M.E."/>
            <person name="Conway J.F."/>
            <person name="Hatfull G.F."/>
            <person name="Hendrix R.W."/>
        </authorList>
    </citation>
    <scope>NUCLEOTIDE SEQUENCE [LARGE SCALE GENOMIC DNA]</scope>
</reference>
<dbReference type="KEGG" id="vg:22111583"/>
<sequence>MGDTIMLSFREQLAKGQFQAKAQTNIPKKSAFLGTITEDGFCDYDAPEDSWYITKDTKRSNRLHKSTIARKHRKELKKIRFGEEE</sequence>